<comment type="subcellular location">
    <subcellularLocation>
        <location evidence="6">Cytoplasm</location>
    </subcellularLocation>
</comment>
<dbReference type="PANTHER" id="PTHR10472">
    <property type="entry name" value="D-TYROSYL-TRNA TYR DEACYLASE"/>
    <property type="match status" value="1"/>
</dbReference>
<evidence type="ECO:0000256" key="4">
    <source>
        <dbReference type="ARBA" id="ARBA00047676"/>
    </source>
</evidence>
<keyword evidence="6" id="KW-0378">Hydrolase</keyword>
<comment type="catalytic activity">
    <reaction evidence="5">
        <text>a D-aminoacyl-tRNA + H2O = a tRNA + a D-alpha-amino acid + H(+)</text>
        <dbReference type="Rhea" id="RHEA:13953"/>
        <dbReference type="Rhea" id="RHEA-COMP:10123"/>
        <dbReference type="Rhea" id="RHEA-COMP:10124"/>
        <dbReference type="ChEBI" id="CHEBI:15377"/>
        <dbReference type="ChEBI" id="CHEBI:15378"/>
        <dbReference type="ChEBI" id="CHEBI:59871"/>
        <dbReference type="ChEBI" id="CHEBI:78442"/>
        <dbReference type="ChEBI" id="CHEBI:79333"/>
        <dbReference type="EC" id="3.1.1.96"/>
    </reaction>
</comment>
<comment type="caution">
    <text evidence="7">The sequence shown here is derived from an EMBL/GenBank/DDBJ whole genome shotgun (WGS) entry which is preliminary data.</text>
</comment>
<dbReference type="AlphaFoldDB" id="A0A9W8A8I6"/>
<dbReference type="OrthoDB" id="275783at2759"/>
<organism evidence="7 8">
    <name type="scientific">Tieghemiomyces parasiticus</name>
    <dbReference type="NCBI Taxonomy" id="78921"/>
    <lineage>
        <taxon>Eukaryota</taxon>
        <taxon>Fungi</taxon>
        <taxon>Fungi incertae sedis</taxon>
        <taxon>Zoopagomycota</taxon>
        <taxon>Kickxellomycotina</taxon>
        <taxon>Dimargaritomycetes</taxon>
        <taxon>Dimargaritales</taxon>
        <taxon>Dimargaritaceae</taxon>
        <taxon>Tieghemiomyces</taxon>
    </lineage>
</organism>
<dbReference type="SUPFAM" id="SSF69500">
    <property type="entry name" value="DTD-like"/>
    <property type="match status" value="1"/>
</dbReference>
<dbReference type="Pfam" id="PF02580">
    <property type="entry name" value="Tyr_Deacylase"/>
    <property type="match status" value="1"/>
</dbReference>
<dbReference type="GO" id="GO:0000049">
    <property type="term" value="F:tRNA binding"/>
    <property type="evidence" value="ECO:0007669"/>
    <property type="project" value="UniProtKB-KW"/>
</dbReference>
<reference evidence="7" key="1">
    <citation type="submission" date="2022-07" db="EMBL/GenBank/DDBJ databases">
        <title>Phylogenomic reconstructions and comparative analyses of Kickxellomycotina fungi.</title>
        <authorList>
            <person name="Reynolds N.K."/>
            <person name="Stajich J.E."/>
            <person name="Barry K."/>
            <person name="Grigoriev I.V."/>
            <person name="Crous P."/>
            <person name="Smith M.E."/>
        </authorList>
    </citation>
    <scope>NUCLEOTIDE SEQUENCE</scope>
    <source>
        <strain evidence="7">RSA 861</strain>
    </source>
</reference>
<accession>A0A9W8A8I6</accession>
<comment type="similarity">
    <text evidence="1 6">Belongs to the DTD family.</text>
</comment>
<keyword evidence="8" id="KW-1185">Reference proteome</keyword>
<keyword evidence="6" id="KW-0820">tRNA-binding</keyword>
<evidence type="ECO:0000313" key="8">
    <source>
        <dbReference type="Proteomes" id="UP001150569"/>
    </source>
</evidence>
<evidence type="ECO:0000256" key="2">
    <source>
        <dbReference type="ARBA" id="ARBA00013056"/>
    </source>
</evidence>
<keyword evidence="6" id="KW-0694">RNA-binding</keyword>
<dbReference type="EMBL" id="JANBPT010000209">
    <property type="protein sequence ID" value="KAJ1925768.1"/>
    <property type="molecule type" value="Genomic_DNA"/>
</dbReference>
<protein>
    <recommendedName>
        <fullName evidence="3 6">D-aminoacyl-tRNA deacylase</fullName>
        <ecNumber evidence="2 6">3.1.1.96</ecNumber>
    </recommendedName>
</protein>
<dbReference type="InterPro" id="IPR003732">
    <property type="entry name" value="Daa-tRNA_deacyls_DTD"/>
</dbReference>
<proteinExistence type="inferred from homology"/>
<evidence type="ECO:0000256" key="1">
    <source>
        <dbReference type="ARBA" id="ARBA00009673"/>
    </source>
</evidence>
<dbReference type="InterPro" id="IPR023509">
    <property type="entry name" value="DTD-like_sf"/>
</dbReference>
<dbReference type="Gene3D" id="3.50.80.10">
    <property type="entry name" value="D-tyrosyl-tRNA(Tyr) deacylase"/>
    <property type="match status" value="1"/>
</dbReference>
<evidence type="ECO:0000256" key="3">
    <source>
        <dbReference type="ARBA" id="ARBA00020007"/>
    </source>
</evidence>
<evidence type="ECO:0000256" key="6">
    <source>
        <dbReference type="RuleBase" id="RU003470"/>
    </source>
</evidence>
<dbReference type="EC" id="3.1.1.96" evidence="2 6"/>
<dbReference type="Proteomes" id="UP001150569">
    <property type="component" value="Unassembled WGS sequence"/>
</dbReference>
<dbReference type="NCBIfam" id="TIGR00256">
    <property type="entry name" value="D-aminoacyl-tRNA deacylase"/>
    <property type="match status" value="1"/>
</dbReference>
<dbReference type="GO" id="GO:0005737">
    <property type="term" value="C:cytoplasm"/>
    <property type="evidence" value="ECO:0007669"/>
    <property type="project" value="UniProtKB-SubCell"/>
</dbReference>
<evidence type="ECO:0000313" key="7">
    <source>
        <dbReference type="EMBL" id="KAJ1925768.1"/>
    </source>
</evidence>
<evidence type="ECO:0000256" key="5">
    <source>
        <dbReference type="ARBA" id="ARBA00048018"/>
    </source>
</evidence>
<sequence>MRAVLQRVTQASVEVEGSVVGAINKGVCVLVGITHEDGAKDIEYIVRKVLNLRVFDDEDGSMWKKSVKELNLGVLSGSKPDFHLAMKSAQSKEVYQQFLDKLRADYRPDMVQDGSFGAMMNVKIQNDGPVTIILDSRDSA</sequence>
<dbReference type="PANTHER" id="PTHR10472:SF5">
    <property type="entry name" value="D-AMINOACYL-TRNA DEACYLASE 1"/>
    <property type="match status" value="1"/>
</dbReference>
<dbReference type="GO" id="GO:0051500">
    <property type="term" value="F:D-tyrosyl-tRNA(Tyr) deacylase activity"/>
    <property type="evidence" value="ECO:0007669"/>
    <property type="project" value="TreeGrafter"/>
</dbReference>
<keyword evidence="6" id="KW-0963">Cytoplasm</keyword>
<gene>
    <name evidence="7" type="primary">DTD1</name>
    <name evidence="7" type="ORF">IWQ60_004362</name>
</gene>
<dbReference type="FunFam" id="3.50.80.10:FF:000001">
    <property type="entry name" value="D-aminoacyl-tRNA deacylase"/>
    <property type="match status" value="1"/>
</dbReference>
<comment type="catalytic activity">
    <reaction evidence="4">
        <text>glycyl-tRNA(Ala) + H2O = tRNA(Ala) + glycine + H(+)</text>
        <dbReference type="Rhea" id="RHEA:53744"/>
        <dbReference type="Rhea" id="RHEA-COMP:9657"/>
        <dbReference type="Rhea" id="RHEA-COMP:13640"/>
        <dbReference type="ChEBI" id="CHEBI:15377"/>
        <dbReference type="ChEBI" id="CHEBI:15378"/>
        <dbReference type="ChEBI" id="CHEBI:57305"/>
        <dbReference type="ChEBI" id="CHEBI:78442"/>
        <dbReference type="ChEBI" id="CHEBI:78522"/>
        <dbReference type="EC" id="3.1.1.96"/>
    </reaction>
</comment>
<name>A0A9W8A8I6_9FUNG</name>